<evidence type="ECO:0000256" key="2">
    <source>
        <dbReference type="SAM" id="SignalP"/>
    </source>
</evidence>
<feature type="chain" id="PRO_5046743644" description="YbgF trimerisation domain-containing protein" evidence="2">
    <location>
        <begin position="26"/>
        <end position="321"/>
    </location>
</feature>
<sequence>MPTRPGRSVVTLLAGIAALSVPALASAQSGNVEGRVGRLESEMRAVQRKVFPSGDQLLQPEVTAPAPTTEIPGSPASSAMIDLGARVSSLEQQMSSLTGQAEQNGYQLRQLREQFDVYKTATDAKLATLIAPPVAAAAPAMGGGDDEPAPIASTRPSRPVSGKPTADTDASPAKAEPGRAARLAAVARPTGGEPVEDAYLYGYRLWEAKLYPEAQAQLKKTVADYPKSRRASFAQNLLGRSYLDDGKPSLASMAFYDNYKKMPDGERAPDSLLYLGQALVKLGKPADACKVYDELSDVYAGKLSSAMKADITRGRTTAKCK</sequence>
<dbReference type="SUPFAM" id="SSF48452">
    <property type="entry name" value="TPR-like"/>
    <property type="match status" value="1"/>
</dbReference>
<dbReference type="Gene3D" id="1.20.5.110">
    <property type="match status" value="1"/>
</dbReference>
<dbReference type="Gene3D" id="1.25.40.10">
    <property type="entry name" value="Tetratricopeptide repeat domain"/>
    <property type="match status" value="1"/>
</dbReference>
<proteinExistence type="predicted"/>
<keyword evidence="4" id="KW-1185">Reference proteome</keyword>
<accession>A0ABS0XMZ1</accession>
<organism evidence="3 4">
    <name type="scientific">Sphingomonas mollis</name>
    <dbReference type="NCBI Taxonomy" id="2795726"/>
    <lineage>
        <taxon>Bacteria</taxon>
        <taxon>Pseudomonadati</taxon>
        <taxon>Pseudomonadota</taxon>
        <taxon>Alphaproteobacteria</taxon>
        <taxon>Sphingomonadales</taxon>
        <taxon>Sphingomonadaceae</taxon>
        <taxon>Sphingomonas</taxon>
    </lineage>
</organism>
<reference evidence="4" key="1">
    <citation type="submission" date="2020-12" db="EMBL/GenBank/DDBJ databases">
        <title>Hymenobacter sp.</title>
        <authorList>
            <person name="Kim M.K."/>
        </authorList>
    </citation>
    <scope>NUCLEOTIDE SEQUENCE [LARGE SCALE GENOMIC DNA]</scope>
    <source>
        <strain evidence="4">BT553</strain>
    </source>
</reference>
<dbReference type="RefSeq" id="WP_199036262.1">
    <property type="nucleotide sequence ID" value="NZ_JAELXS010000003.1"/>
</dbReference>
<feature type="region of interest" description="Disordered" evidence="1">
    <location>
        <begin position="137"/>
        <end position="179"/>
    </location>
</feature>
<evidence type="ECO:0000313" key="3">
    <source>
        <dbReference type="EMBL" id="MBJ6121406.1"/>
    </source>
</evidence>
<keyword evidence="2" id="KW-0732">Signal</keyword>
<name>A0ABS0XMZ1_9SPHN</name>
<evidence type="ECO:0008006" key="5">
    <source>
        <dbReference type="Google" id="ProtNLM"/>
    </source>
</evidence>
<comment type="caution">
    <text evidence="3">The sequence shown here is derived from an EMBL/GenBank/DDBJ whole genome shotgun (WGS) entry which is preliminary data.</text>
</comment>
<dbReference type="EMBL" id="JAELXS010000003">
    <property type="protein sequence ID" value="MBJ6121406.1"/>
    <property type="molecule type" value="Genomic_DNA"/>
</dbReference>
<dbReference type="Proteomes" id="UP000640426">
    <property type="component" value="Unassembled WGS sequence"/>
</dbReference>
<protein>
    <recommendedName>
        <fullName evidence="5">YbgF trimerisation domain-containing protein</fullName>
    </recommendedName>
</protein>
<feature type="signal peptide" evidence="2">
    <location>
        <begin position="1"/>
        <end position="25"/>
    </location>
</feature>
<evidence type="ECO:0000256" key="1">
    <source>
        <dbReference type="SAM" id="MobiDB-lite"/>
    </source>
</evidence>
<evidence type="ECO:0000313" key="4">
    <source>
        <dbReference type="Proteomes" id="UP000640426"/>
    </source>
</evidence>
<gene>
    <name evidence="3" type="ORF">JAO74_06335</name>
</gene>
<dbReference type="InterPro" id="IPR011990">
    <property type="entry name" value="TPR-like_helical_dom_sf"/>
</dbReference>